<proteinExistence type="predicted"/>
<protein>
    <recommendedName>
        <fullName evidence="1">EF-hand domain-containing protein</fullName>
    </recommendedName>
</protein>
<name>A0A819RSZ7_9BILA</name>
<evidence type="ECO:0000313" key="2">
    <source>
        <dbReference type="EMBL" id="CAF4052093.1"/>
    </source>
</evidence>
<feature type="domain" description="EF-hand" evidence="1">
    <location>
        <begin position="12"/>
        <end position="75"/>
    </location>
</feature>
<dbReference type="EMBL" id="CAJOBD010006130">
    <property type="protein sequence ID" value="CAF4052093.1"/>
    <property type="molecule type" value="Genomic_DNA"/>
</dbReference>
<dbReference type="Proteomes" id="UP000663836">
    <property type="component" value="Unassembled WGS sequence"/>
</dbReference>
<dbReference type="Pfam" id="PF13499">
    <property type="entry name" value="EF-hand_7"/>
    <property type="match status" value="1"/>
</dbReference>
<dbReference type="SUPFAM" id="SSF47473">
    <property type="entry name" value="EF-hand"/>
    <property type="match status" value="1"/>
</dbReference>
<feature type="non-terminal residue" evidence="2">
    <location>
        <position position="76"/>
    </location>
</feature>
<organism evidence="2 3">
    <name type="scientific">Rotaria sordida</name>
    <dbReference type="NCBI Taxonomy" id="392033"/>
    <lineage>
        <taxon>Eukaryota</taxon>
        <taxon>Metazoa</taxon>
        <taxon>Spiralia</taxon>
        <taxon>Gnathifera</taxon>
        <taxon>Rotifera</taxon>
        <taxon>Eurotatoria</taxon>
        <taxon>Bdelloidea</taxon>
        <taxon>Philodinida</taxon>
        <taxon>Philodinidae</taxon>
        <taxon>Rotaria</taxon>
    </lineage>
</organism>
<dbReference type="AlphaFoldDB" id="A0A819RSZ7"/>
<dbReference type="Gene3D" id="1.10.238.10">
    <property type="entry name" value="EF-hand"/>
    <property type="match status" value="1"/>
</dbReference>
<accession>A0A819RSZ7</accession>
<evidence type="ECO:0000313" key="3">
    <source>
        <dbReference type="Proteomes" id="UP000663836"/>
    </source>
</evidence>
<sequence length="76" mass="8638">DDLLTSEANVAELTTLFNEINTDQSETITLDQLLAFFNRYSTMITKEEAQLFLGMVSDVGNENTITLKEFLKAMRE</sequence>
<evidence type="ECO:0000259" key="1">
    <source>
        <dbReference type="Pfam" id="PF13499"/>
    </source>
</evidence>
<reference evidence="2" key="1">
    <citation type="submission" date="2021-02" db="EMBL/GenBank/DDBJ databases">
        <authorList>
            <person name="Nowell W R."/>
        </authorList>
    </citation>
    <scope>NUCLEOTIDE SEQUENCE</scope>
</reference>
<dbReference type="InterPro" id="IPR002048">
    <property type="entry name" value="EF_hand_dom"/>
</dbReference>
<comment type="caution">
    <text evidence="2">The sequence shown here is derived from an EMBL/GenBank/DDBJ whole genome shotgun (WGS) entry which is preliminary data.</text>
</comment>
<dbReference type="GO" id="GO:0005509">
    <property type="term" value="F:calcium ion binding"/>
    <property type="evidence" value="ECO:0007669"/>
    <property type="project" value="InterPro"/>
</dbReference>
<dbReference type="InterPro" id="IPR011992">
    <property type="entry name" value="EF-hand-dom_pair"/>
</dbReference>
<gene>
    <name evidence="2" type="ORF">JBS370_LOCUS29099</name>
</gene>